<dbReference type="Proteomes" id="UP000325286">
    <property type="component" value="Chromosome"/>
</dbReference>
<dbReference type="EC" id="5.2.1.8" evidence="1"/>
<evidence type="ECO:0000259" key="5">
    <source>
        <dbReference type="PROSITE" id="PS50072"/>
    </source>
</evidence>
<dbReference type="Pfam" id="PF05345">
    <property type="entry name" value="He_PIG"/>
    <property type="match status" value="1"/>
</dbReference>
<dbReference type="SUPFAM" id="SSF50891">
    <property type="entry name" value="Cyclophilin-like"/>
    <property type="match status" value="1"/>
</dbReference>
<keyword evidence="3 6" id="KW-0413">Isomerase</keyword>
<evidence type="ECO:0000256" key="4">
    <source>
        <dbReference type="SAM" id="MobiDB-lite"/>
    </source>
</evidence>
<gene>
    <name evidence="6" type="ORF">UC8_27660</name>
</gene>
<name>A0A5B9QS69_9BACT</name>
<dbReference type="InterPro" id="IPR002130">
    <property type="entry name" value="Cyclophilin-type_PPIase_dom"/>
</dbReference>
<dbReference type="RefSeq" id="WP_084426290.1">
    <property type="nucleotide sequence ID" value="NZ_CP042914.1"/>
</dbReference>
<dbReference type="InterPro" id="IPR029000">
    <property type="entry name" value="Cyclophilin-like_dom_sf"/>
</dbReference>
<dbReference type="InterPro" id="IPR044016">
    <property type="entry name" value="Big_13"/>
</dbReference>
<dbReference type="PANTHER" id="PTHR45625">
    <property type="entry name" value="PEPTIDYL-PROLYL CIS-TRANS ISOMERASE-RELATED"/>
    <property type="match status" value="1"/>
</dbReference>
<dbReference type="Gene3D" id="2.60.40.2810">
    <property type="match status" value="2"/>
</dbReference>
<evidence type="ECO:0000256" key="1">
    <source>
        <dbReference type="ARBA" id="ARBA00013194"/>
    </source>
</evidence>
<keyword evidence="7" id="KW-1185">Reference proteome</keyword>
<dbReference type="Gene3D" id="2.60.40.3440">
    <property type="match status" value="2"/>
</dbReference>
<dbReference type="Pfam" id="PF19077">
    <property type="entry name" value="Big_13"/>
    <property type="match status" value="1"/>
</dbReference>
<dbReference type="InterPro" id="IPR036249">
    <property type="entry name" value="Thioredoxin-like_sf"/>
</dbReference>
<dbReference type="SUPFAM" id="SSF49313">
    <property type="entry name" value="Cadherin-like"/>
    <property type="match status" value="1"/>
</dbReference>
<dbReference type="Gene3D" id="2.60.40.10">
    <property type="entry name" value="Immunoglobulins"/>
    <property type="match status" value="2"/>
</dbReference>
<evidence type="ECO:0000256" key="3">
    <source>
        <dbReference type="ARBA" id="ARBA00023235"/>
    </source>
</evidence>
<evidence type="ECO:0000313" key="6">
    <source>
        <dbReference type="EMBL" id="QEG40749.1"/>
    </source>
</evidence>
<dbReference type="CDD" id="cd00317">
    <property type="entry name" value="cyclophilin"/>
    <property type="match status" value="1"/>
</dbReference>
<dbReference type="EMBL" id="CP042914">
    <property type="protein sequence ID" value="QEG40749.1"/>
    <property type="molecule type" value="Genomic_DNA"/>
</dbReference>
<dbReference type="KEGG" id="rul:UC8_27660"/>
<feature type="compositionally biased region" description="Polar residues" evidence="4">
    <location>
        <begin position="1"/>
        <end position="11"/>
    </location>
</feature>
<dbReference type="PRINTS" id="PR00153">
    <property type="entry name" value="CSAPPISMRASE"/>
</dbReference>
<dbReference type="Pfam" id="PF17963">
    <property type="entry name" value="Big_9"/>
    <property type="match status" value="4"/>
</dbReference>
<feature type="domain" description="PPIase cyclophilin-type" evidence="5">
    <location>
        <begin position="246"/>
        <end position="400"/>
    </location>
</feature>
<feature type="region of interest" description="Disordered" evidence="4">
    <location>
        <begin position="1485"/>
        <end position="1514"/>
    </location>
</feature>
<proteinExistence type="predicted"/>
<accession>A0A5B9QS69</accession>
<dbReference type="InterPro" id="IPR013783">
    <property type="entry name" value="Ig-like_fold"/>
</dbReference>
<dbReference type="SUPFAM" id="SSF52833">
    <property type="entry name" value="Thioredoxin-like"/>
    <property type="match status" value="1"/>
</dbReference>
<evidence type="ECO:0000256" key="2">
    <source>
        <dbReference type="ARBA" id="ARBA00023110"/>
    </source>
</evidence>
<feature type="compositionally biased region" description="Low complexity" evidence="4">
    <location>
        <begin position="1491"/>
        <end position="1507"/>
    </location>
</feature>
<dbReference type="GO" id="GO:0003755">
    <property type="term" value="F:peptidyl-prolyl cis-trans isomerase activity"/>
    <property type="evidence" value="ECO:0007669"/>
    <property type="project" value="UniProtKB-KW"/>
</dbReference>
<dbReference type="PROSITE" id="PS50072">
    <property type="entry name" value="CSA_PPIASE_2"/>
    <property type="match status" value="1"/>
</dbReference>
<sequence>MPRNSRNSASSPDLDVPTQRRSAARRLLAGWLRRGQTAEPRRGLQLETLEGRQMLAGDVDLFSTGDSSDAVDQSLFQQTATQAQGESAQGEEAQGEEAPDLVAFAKLLKDQGAVFYGADWCPHCTDQKELFGDGQFELPFVEVTDGSRNLNAVGIANEIESLPTWDFGGDNRFTEVLTLEQISAASGIPIPTSETPSFVDVPNQSVAIGSPIHVPINAYDPNGQPLTVTATVEDPTLLEAIVLEGNRSVRIDMKGYGDMVFELFEQRADRPASRFIELANSGFYDGLTLHRILDNFVLQGGDPDGDGTGGSSLGNFDDQYHADLQHTNTGLLSYAKSSDDTNDSQFFITEGNQQSLDFQHSIFGQLVEGEDVREGISRVAVNDPTTGDPVIPVVIESVTVFDDTENSVVMLRPTGNGTGTTNVTFTVTDTDGNTYSQIVPVTIGPDVSNAQPFLHDIDPVVSSQGTPAQFQLESTDLEGDAVEYIAEIDSADTSGSTVAVSASGLVTVTPPTGYSGTVRVGVAVTPADSAATPAQPQPIDIQFLNVTFTAGAPTGIDLVAGSDSGSSSTDNVTSENPLTFTVSGVTAGATVELLVGDTVVGIGSATSSTVTITTANFEALGSGTYSVVARQRGADGVNSPSSSPITVVYDNVQPAAVSLEQVGTHANVGTKFSANLSHDEEGSGLTYSLSNPPAGATIDPDSGLIEWTPVESQIGDQTLSVVMTDLAGNSRTQSFDVGVQEAAVGQIILGVTDLDGNAITSISSGEEFLLTFSARDARPFSQLGVFAAYTDITFDSDLVSVVADDPIQAGDDFPNTVGSISEGLIDELGAFSDSFSGNGGEITLIATVRMRANQSGDATFIADPADTNGTDFLLYDADAKTPVEDVAFGSVSLQIEAAFTANNDSFTVSEDSTNNAFDVLDNDEIPAGSGTTLSLVSVGTPDSGGQVTISGGEILYTPATDFSGAETFTYVVRDSSGAQQTATVTVNVTAVNDAPTAVSDTFEVDADTTDNRLDVLANDSILPDSSETLTVTAVGTSSAGGTVTIESGGDAVLYSPPADFTGTDTFTYTISDGALTSQATVTVNVGTANPPPTAVDDAYTVVEDAAEAELDVLVNDFNSDSSEAFSLTAVGDSSNGSTVRLSDDGTKVVYAPAANFFGTEQITYTITDSGGASATGTITVTVTGVNDPPPAGAVTTNIIKGDAAETVFEIADAGTNVDGDSEGLTITSVGSTASAGTVAIVGDTITYTPPSSTYTGSDSFTYTLTDSSGATATGTITVNVLDYQPRSFTVQLPSTNMLIPFRARLVGTTDYGEAVDVELSASGSANEVVFADQAPGTYRIEIPAMPFLIGGEEAQSIEITSGANDGNVVQTLQQVGSLRPEFMSIRDFVGSAPKQAVFAAVAPGDSSLFVIAENGQTEMSDPAVSLNEDGSQVTVEVSDSSGTRQTASASVNGDSTDVEIRAVSDGIRLLRINLGADVFGFADDSSGSSNAAQGEAFAQGEETAQGESSASLESGQVPTVTLGSDQAAIINSPADSDEQESSDLALLAQQRTEAIDSAMADVATPGEQPTTAEELLTGSSDGEVDAAAVDDALTLLSDQA</sequence>
<dbReference type="Gene3D" id="2.40.100.10">
    <property type="entry name" value="Cyclophilin-like"/>
    <property type="match status" value="1"/>
</dbReference>
<dbReference type="PANTHER" id="PTHR45625:SF4">
    <property type="entry name" value="PEPTIDYLPROLYL ISOMERASE DOMAIN AND WD REPEAT-CONTAINING PROTEIN 1"/>
    <property type="match status" value="1"/>
</dbReference>
<feature type="region of interest" description="Disordered" evidence="4">
    <location>
        <begin position="1"/>
        <end position="20"/>
    </location>
</feature>
<dbReference type="NCBIfam" id="NF012211">
    <property type="entry name" value="tand_rpt_95"/>
    <property type="match status" value="4"/>
</dbReference>
<organism evidence="6 7">
    <name type="scientific">Roseimaritima ulvae</name>
    <dbReference type="NCBI Taxonomy" id="980254"/>
    <lineage>
        <taxon>Bacteria</taxon>
        <taxon>Pseudomonadati</taxon>
        <taxon>Planctomycetota</taxon>
        <taxon>Planctomycetia</taxon>
        <taxon>Pirellulales</taxon>
        <taxon>Pirellulaceae</taxon>
        <taxon>Roseimaritima</taxon>
    </lineage>
</organism>
<dbReference type="InterPro" id="IPR015919">
    <property type="entry name" value="Cadherin-like_sf"/>
</dbReference>
<dbReference type="Pfam" id="PF00160">
    <property type="entry name" value="Pro_isomerase"/>
    <property type="match status" value="1"/>
</dbReference>
<evidence type="ECO:0000313" key="7">
    <source>
        <dbReference type="Proteomes" id="UP000325286"/>
    </source>
</evidence>
<dbReference type="GO" id="GO:0005509">
    <property type="term" value="F:calcium ion binding"/>
    <property type="evidence" value="ECO:0007669"/>
    <property type="project" value="InterPro"/>
</dbReference>
<dbReference type="InterPro" id="IPR044666">
    <property type="entry name" value="Cyclophilin_A-like"/>
</dbReference>
<keyword evidence="2" id="KW-0697">Rotamase</keyword>
<dbReference type="Gene3D" id="3.40.30.10">
    <property type="entry name" value="Glutaredoxin"/>
    <property type="match status" value="1"/>
</dbReference>
<protein>
    <recommendedName>
        <fullName evidence="1">peptidylprolyl isomerase</fullName>
        <ecNumber evidence="1">5.2.1.8</ecNumber>
    </recommendedName>
</protein>
<dbReference type="GO" id="GO:0016020">
    <property type="term" value="C:membrane"/>
    <property type="evidence" value="ECO:0007669"/>
    <property type="project" value="InterPro"/>
</dbReference>
<reference evidence="6 7" key="1">
    <citation type="submission" date="2019-08" db="EMBL/GenBank/DDBJ databases">
        <title>Deep-cultivation of Planctomycetes and their phenomic and genomic characterization uncovers novel biology.</title>
        <authorList>
            <person name="Wiegand S."/>
            <person name="Jogler M."/>
            <person name="Boedeker C."/>
            <person name="Pinto D."/>
            <person name="Vollmers J."/>
            <person name="Rivas-Marin E."/>
            <person name="Kohn T."/>
            <person name="Peeters S.H."/>
            <person name="Heuer A."/>
            <person name="Rast P."/>
            <person name="Oberbeckmann S."/>
            <person name="Bunk B."/>
            <person name="Jeske O."/>
            <person name="Meyerdierks A."/>
            <person name="Storesund J.E."/>
            <person name="Kallscheuer N."/>
            <person name="Luecker S."/>
            <person name="Lage O.M."/>
            <person name="Pohl T."/>
            <person name="Merkel B.J."/>
            <person name="Hornburger P."/>
            <person name="Mueller R.-W."/>
            <person name="Bruemmer F."/>
            <person name="Labrenz M."/>
            <person name="Spormann A.M."/>
            <person name="Op den Camp H."/>
            <person name="Overmann J."/>
            <person name="Amann R."/>
            <person name="Jetten M.S.M."/>
            <person name="Mascher T."/>
            <person name="Medema M.H."/>
            <person name="Devos D.P."/>
            <person name="Kaster A.-K."/>
            <person name="Ovreas L."/>
            <person name="Rohde M."/>
            <person name="Galperin M.Y."/>
            <person name="Jogler C."/>
        </authorList>
    </citation>
    <scope>NUCLEOTIDE SEQUENCE [LARGE SCALE GENOMIC DNA]</scope>
    <source>
        <strain evidence="6 7">UC8</strain>
    </source>
</reference>